<gene>
    <name evidence="6 9" type="primary">argH</name>
    <name evidence="9" type="ORF">GXN74_04050</name>
</gene>
<keyword evidence="4 6" id="KW-0028">Amino-acid biosynthesis</keyword>
<evidence type="ECO:0000256" key="4">
    <source>
        <dbReference type="ARBA" id="ARBA00022605"/>
    </source>
</evidence>
<dbReference type="EC" id="4.3.2.1" evidence="2 6"/>
<dbReference type="GO" id="GO:0042450">
    <property type="term" value="P:L-arginine biosynthetic process via ornithine"/>
    <property type="evidence" value="ECO:0007669"/>
    <property type="project" value="UniProtKB-UniRule"/>
</dbReference>
<dbReference type="RefSeq" id="WP_162369647.1">
    <property type="nucleotide sequence ID" value="NZ_JAAEEH010000007.1"/>
</dbReference>
<evidence type="ECO:0000256" key="1">
    <source>
        <dbReference type="ARBA" id="ARBA00004941"/>
    </source>
</evidence>
<dbReference type="AlphaFoldDB" id="A0A7X5HUH4"/>
<dbReference type="Pfam" id="PF14698">
    <property type="entry name" value="ASL_C2"/>
    <property type="match status" value="1"/>
</dbReference>
<dbReference type="InterPro" id="IPR000362">
    <property type="entry name" value="Fumarate_lyase_fam"/>
</dbReference>
<evidence type="ECO:0000256" key="3">
    <source>
        <dbReference type="ARBA" id="ARBA00022571"/>
    </source>
</evidence>
<dbReference type="NCBIfam" id="TIGR00838">
    <property type="entry name" value="argH"/>
    <property type="match status" value="1"/>
</dbReference>
<dbReference type="InterPro" id="IPR009049">
    <property type="entry name" value="Argininosuccinate_lyase"/>
</dbReference>
<dbReference type="InterPro" id="IPR024083">
    <property type="entry name" value="Fumarase/histidase_N"/>
</dbReference>
<evidence type="ECO:0000259" key="8">
    <source>
        <dbReference type="Pfam" id="PF14698"/>
    </source>
</evidence>
<dbReference type="Proteomes" id="UP000461585">
    <property type="component" value="Unassembled WGS sequence"/>
</dbReference>
<dbReference type="PANTHER" id="PTHR43814:SF1">
    <property type="entry name" value="ARGININOSUCCINATE LYASE"/>
    <property type="match status" value="1"/>
</dbReference>
<organism evidence="9 10">
    <name type="scientific">Anaerotalea alkaliphila</name>
    <dbReference type="NCBI Taxonomy" id="2662126"/>
    <lineage>
        <taxon>Bacteria</taxon>
        <taxon>Bacillati</taxon>
        <taxon>Bacillota</taxon>
        <taxon>Clostridia</taxon>
        <taxon>Eubacteriales</taxon>
        <taxon>Anaerotalea</taxon>
    </lineage>
</organism>
<dbReference type="GO" id="GO:0004056">
    <property type="term" value="F:argininosuccinate lyase activity"/>
    <property type="evidence" value="ECO:0007669"/>
    <property type="project" value="UniProtKB-UniRule"/>
</dbReference>
<dbReference type="PRINTS" id="PR00145">
    <property type="entry name" value="ARGSUCLYASE"/>
</dbReference>
<dbReference type="UniPathway" id="UPA00068">
    <property type="reaction ID" value="UER00114"/>
</dbReference>
<dbReference type="SUPFAM" id="SSF48557">
    <property type="entry name" value="L-aspartase-like"/>
    <property type="match status" value="1"/>
</dbReference>
<comment type="similarity">
    <text evidence="6">Belongs to the lyase 1 family. Argininosuccinate lyase subfamily.</text>
</comment>
<sequence>MKLWGGRFSKSTDAMVDDFNSSIRFDQRLYRQDIAGSMAHVTMLGQQGIISQEEAQAIRSGLEAILGSIENGDAAFDIDAEDIHMNIEKMLIQRIGDVGKKLHTGRSRNDQVALDMRMYVREEIRVLQSMVADLHRVLLDQSAEHLDTIMPGYTHLQKAQPITFAHHLMAYFEMLKRDTQRLSDVWKRTNVLPLGAGALATTTYPLDREAVAGLLDFDGICLNSLDAVSDRDFCLELLGALSILMMHLSRFSEEIILWCTNEFQFIELDDAYSTGSSIMPQKKNPDIAELVRGKTGRVYGDMVALLATMKSLPLAYNKDMQEDKEATFDAIDTVKMCLPIFTDMLRTMKVNRNRMRQGASGGFTNATDAADYLVKKGVPFRDAHEIVGKLVYRCIQTDQTLEGLSLEEYKALSPVFGPDIYDAISLETCVNKRQVIGGPSRAMMEKVIALNEAFLQQEPIR</sequence>
<keyword evidence="6" id="KW-0963">Cytoplasm</keyword>
<evidence type="ECO:0000256" key="6">
    <source>
        <dbReference type="HAMAP-Rule" id="MF_00006"/>
    </source>
</evidence>
<dbReference type="InterPro" id="IPR020557">
    <property type="entry name" value="Fumarate_lyase_CS"/>
</dbReference>
<dbReference type="CDD" id="cd01359">
    <property type="entry name" value="Argininosuccinate_lyase"/>
    <property type="match status" value="1"/>
</dbReference>
<proteinExistence type="inferred from homology"/>
<reference evidence="9 10" key="1">
    <citation type="submission" date="2020-01" db="EMBL/GenBank/DDBJ databases">
        <title>Anaeroalcalibacter tamaniensis gen. nov., sp. nov., moderately halophilic strictly anaerobic fermenter bacterium from mud volcano of Taman peninsula.</title>
        <authorList>
            <person name="Frolova A."/>
            <person name="Merkel A.Y."/>
            <person name="Slobodkin A.I."/>
        </authorList>
    </citation>
    <scope>NUCLEOTIDE SEQUENCE [LARGE SCALE GENOMIC DNA]</scope>
    <source>
        <strain evidence="9 10">F-3ap</strain>
    </source>
</reference>
<dbReference type="Gene3D" id="1.10.40.30">
    <property type="entry name" value="Fumarase/aspartase (C-terminal domain)"/>
    <property type="match status" value="1"/>
</dbReference>
<dbReference type="Pfam" id="PF00206">
    <property type="entry name" value="Lyase_1"/>
    <property type="match status" value="1"/>
</dbReference>
<evidence type="ECO:0000256" key="5">
    <source>
        <dbReference type="ARBA" id="ARBA00023239"/>
    </source>
</evidence>
<dbReference type="FunFam" id="1.20.200.10:FF:000002">
    <property type="entry name" value="Argininosuccinate lyase"/>
    <property type="match status" value="1"/>
</dbReference>
<dbReference type="HAMAP" id="MF_00006">
    <property type="entry name" value="Arg_succ_lyase"/>
    <property type="match status" value="1"/>
</dbReference>
<keyword evidence="10" id="KW-1185">Reference proteome</keyword>
<dbReference type="Gene3D" id="1.10.275.10">
    <property type="entry name" value="Fumarase/aspartase (N-terminal domain)"/>
    <property type="match status" value="1"/>
</dbReference>
<accession>A0A7X5HUH4</accession>
<dbReference type="InterPro" id="IPR008948">
    <property type="entry name" value="L-Aspartase-like"/>
</dbReference>
<dbReference type="Gene3D" id="1.20.200.10">
    <property type="entry name" value="Fumarase/aspartase (Central domain)"/>
    <property type="match status" value="1"/>
</dbReference>
<keyword evidence="3 6" id="KW-0055">Arginine biosynthesis</keyword>
<comment type="pathway">
    <text evidence="1 6">Amino-acid biosynthesis; L-arginine biosynthesis; L-arginine from L-ornithine and carbamoyl phosphate: step 3/3.</text>
</comment>
<comment type="subcellular location">
    <subcellularLocation>
        <location evidence="6">Cytoplasm</location>
    </subcellularLocation>
</comment>
<evidence type="ECO:0000313" key="10">
    <source>
        <dbReference type="Proteomes" id="UP000461585"/>
    </source>
</evidence>
<evidence type="ECO:0000259" key="7">
    <source>
        <dbReference type="Pfam" id="PF00206"/>
    </source>
</evidence>
<comment type="catalytic activity">
    <reaction evidence="6">
        <text>2-(N(omega)-L-arginino)succinate = fumarate + L-arginine</text>
        <dbReference type="Rhea" id="RHEA:24020"/>
        <dbReference type="ChEBI" id="CHEBI:29806"/>
        <dbReference type="ChEBI" id="CHEBI:32682"/>
        <dbReference type="ChEBI" id="CHEBI:57472"/>
        <dbReference type="EC" id="4.3.2.1"/>
    </reaction>
</comment>
<dbReference type="GO" id="GO:0005829">
    <property type="term" value="C:cytosol"/>
    <property type="evidence" value="ECO:0007669"/>
    <property type="project" value="TreeGrafter"/>
</dbReference>
<evidence type="ECO:0000256" key="2">
    <source>
        <dbReference type="ARBA" id="ARBA00012338"/>
    </source>
</evidence>
<dbReference type="InterPro" id="IPR022761">
    <property type="entry name" value="Fumarate_lyase_N"/>
</dbReference>
<evidence type="ECO:0000313" key="9">
    <source>
        <dbReference type="EMBL" id="NDL66920.1"/>
    </source>
</evidence>
<dbReference type="PROSITE" id="PS00163">
    <property type="entry name" value="FUMARATE_LYASES"/>
    <property type="match status" value="1"/>
</dbReference>
<feature type="domain" description="Fumarate lyase N-terminal" evidence="7">
    <location>
        <begin position="6"/>
        <end position="300"/>
    </location>
</feature>
<dbReference type="PRINTS" id="PR00149">
    <property type="entry name" value="FUMRATELYASE"/>
</dbReference>
<comment type="caution">
    <text evidence="9">The sequence shown here is derived from an EMBL/GenBank/DDBJ whole genome shotgun (WGS) entry which is preliminary data.</text>
</comment>
<keyword evidence="5 6" id="KW-0456">Lyase</keyword>
<dbReference type="InterPro" id="IPR029419">
    <property type="entry name" value="Arg_succ_lyase_C"/>
</dbReference>
<dbReference type="EMBL" id="JAAEEH010000007">
    <property type="protein sequence ID" value="NDL66920.1"/>
    <property type="molecule type" value="Genomic_DNA"/>
</dbReference>
<protein>
    <recommendedName>
        <fullName evidence="2 6">Argininosuccinate lyase</fullName>
        <shortName evidence="6">ASAL</shortName>
        <ecNumber evidence="2 6">4.3.2.1</ecNumber>
    </recommendedName>
    <alternativeName>
        <fullName evidence="6">Arginosuccinase</fullName>
    </alternativeName>
</protein>
<dbReference type="PANTHER" id="PTHR43814">
    <property type="entry name" value="ARGININOSUCCINATE LYASE"/>
    <property type="match status" value="1"/>
</dbReference>
<name>A0A7X5HUH4_9FIRM</name>
<feature type="domain" description="Argininosuccinate lyase C-terminal" evidence="8">
    <location>
        <begin position="363"/>
        <end position="431"/>
    </location>
</feature>
<dbReference type="FunFam" id="1.10.40.30:FF:000001">
    <property type="entry name" value="Argininosuccinate lyase"/>
    <property type="match status" value="1"/>
</dbReference>
<dbReference type="FunFam" id="1.10.275.10:FF:000002">
    <property type="entry name" value="Argininosuccinate lyase"/>
    <property type="match status" value="1"/>
</dbReference>